<keyword evidence="2" id="KW-0548">Nucleotidyltransferase</keyword>
<dbReference type="InterPro" id="IPR051083">
    <property type="entry name" value="GrpII_Intron_Splice-Mob/Def"/>
</dbReference>
<dbReference type="NCBIfam" id="TIGR04416">
    <property type="entry name" value="group_II_RT_mat"/>
    <property type="match status" value="1"/>
</dbReference>
<dbReference type="PANTHER" id="PTHR34047">
    <property type="entry name" value="NUCLEAR INTRON MATURASE 1, MITOCHONDRIAL-RELATED"/>
    <property type="match status" value="1"/>
</dbReference>
<dbReference type="InterPro" id="IPR043502">
    <property type="entry name" value="DNA/RNA_pol_sf"/>
</dbReference>
<organism evidence="2 3">
    <name type="scientific">Domibacillus mangrovi</name>
    <dbReference type="NCBI Taxonomy" id="1714354"/>
    <lineage>
        <taxon>Bacteria</taxon>
        <taxon>Bacillati</taxon>
        <taxon>Bacillota</taxon>
        <taxon>Bacilli</taxon>
        <taxon>Bacillales</taxon>
        <taxon>Bacillaceae</taxon>
        <taxon>Domibacillus</taxon>
    </lineage>
</organism>
<evidence type="ECO:0000313" key="3">
    <source>
        <dbReference type="Proteomes" id="UP000186524"/>
    </source>
</evidence>
<dbReference type="STRING" id="1714354.BLL40_13295"/>
<proteinExistence type="predicted"/>
<dbReference type="EMBL" id="MRWQ01000012">
    <property type="protein sequence ID" value="OKL35851.1"/>
    <property type="molecule type" value="Genomic_DNA"/>
</dbReference>
<name>A0A1Q5P0Y0_9BACI</name>
<dbReference type="SUPFAM" id="SSF56672">
    <property type="entry name" value="DNA/RNA polymerases"/>
    <property type="match status" value="1"/>
</dbReference>
<dbReference type="Gene3D" id="1.10.30.50">
    <property type="match status" value="1"/>
</dbReference>
<evidence type="ECO:0000313" key="2">
    <source>
        <dbReference type="EMBL" id="OKL35851.1"/>
    </source>
</evidence>
<comment type="caution">
    <text evidence="2">The sequence shown here is derived from an EMBL/GenBank/DDBJ whole genome shotgun (WGS) entry which is preliminary data.</text>
</comment>
<protein>
    <submittedName>
        <fullName evidence="2">Group II intron reverse transcriptase/maturase</fullName>
    </submittedName>
</protein>
<dbReference type="SMART" id="SM00507">
    <property type="entry name" value="HNHc"/>
    <property type="match status" value="1"/>
</dbReference>
<dbReference type="CDD" id="cd01651">
    <property type="entry name" value="RT_G2_intron"/>
    <property type="match status" value="1"/>
</dbReference>
<dbReference type="PROSITE" id="PS50878">
    <property type="entry name" value="RT_POL"/>
    <property type="match status" value="1"/>
</dbReference>
<keyword evidence="2" id="KW-0808">Transferase</keyword>
<dbReference type="InterPro" id="IPR030931">
    <property type="entry name" value="Group_II_RT_mat"/>
</dbReference>
<reference evidence="2 3" key="1">
    <citation type="submission" date="2016-12" db="EMBL/GenBank/DDBJ databases">
        <title>Domibacillus sp. SAOS 44 whole genome sequencing.</title>
        <authorList>
            <person name="Verma A."/>
            <person name="Krishnamurthi S."/>
        </authorList>
    </citation>
    <scope>NUCLEOTIDE SEQUENCE [LARGE SCALE GENOMIC DNA]</scope>
    <source>
        <strain evidence="2 3">SAOS 44</strain>
    </source>
</reference>
<dbReference type="InterPro" id="IPR003615">
    <property type="entry name" value="HNH_nuc"/>
</dbReference>
<dbReference type="AlphaFoldDB" id="A0A1Q5P0Y0"/>
<sequence length="624" mass="72443">MTETAKATKATKALKRQALRNNEYYGMQSQLDQLYLESKNNKKFTKLYELITARENILLAYRNIKKNKGSFTPGVNQTIILTIAEKEPEKLVRYVRSRLQNYQPQRIRRKEIPKPNGGIRPLGIPTIEDRINQQCIKQILEPICEAKFHPHSYGFRPNRGTLHAYSRAVTLANRNKLHYVVDIDIKGFFDNVHHGKLLKQMWHLGIQDKRVISIISKLLKAEIAGVGTPAKGTPQGGILSPLLSNIVLNELDWWISSQWETFETKKNYERKRIISGKMRLDRTLKYRMLKTSNLKEMFIVRYADDFKIFCRNHQDAFKIFEAVKKWLRERLDLEISQEKSKVVNLRRNYSQFLGFKFKVVTKGEKLVVNSHMCEKAKHNAITKIKEQIEKVKKNSVATEVSKFNATILGLQNFYQQATMVSQDFSEIAFTVKRTLYNSLGKASKSKGYLSKFYVDRYKDYLHWKIAFVAGVGIFPIDGVKHKNPKNFTQEMNNYTEEGRSLIHKTVKTTSQKVIRYLMSNPVKNRSIEYNDNRISKYIAQQGKCAVMKNELELFNMELHHILPTHLGGTDCYSNLTFVSTDIHKLIHATQSETMNRYLLKLKLSETEIGKVNKLRAKAGNEMIM</sequence>
<evidence type="ECO:0000259" key="1">
    <source>
        <dbReference type="PROSITE" id="PS50878"/>
    </source>
</evidence>
<keyword evidence="3" id="KW-1185">Reference proteome</keyword>
<gene>
    <name evidence="2" type="ORF">BLL40_13295</name>
</gene>
<dbReference type="InterPro" id="IPR000477">
    <property type="entry name" value="RT_dom"/>
</dbReference>
<accession>A0A1Q5P0Y0</accession>
<dbReference type="Proteomes" id="UP000186524">
    <property type="component" value="Unassembled WGS sequence"/>
</dbReference>
<dbReference type="Pfam" id="PF00078">
    <property type="entry name" value="RVT_1"/>
    <property type="match status" value="1"/>
</dbReference>
<dbReference type="PANTHER" id="PTHR34047:SF8">
    <property type="entry name" value="PROTEIN YKFC"/>
    <property type="match status" value="1"/>
</dbReference>
<dbReference type="GO" id="GO:0003964">
    <property type="term" value="F:RNA-directed DNA polymerase activity"/>
    <property type="evidence" value="ECO:0007669"/>
    <property type="project" value="UniProtKB-KW"/>
</dbReference>
<keyword evidence="2" id="KW-0695">RNA-directed DNA polymerase</keyword>
<feature type="domain" description="Reverse transcriptase" evidence="1">
    <location>
        <begin position="93"/>
        <end position="357"/>
    </location>
</feature>
<dbReference type="CDD" id="cd00085">
    <property type="entry name" value="HNHc"/>
    <property type="match status" value="1"/>
</dbReference>